<keyword evidence="3" id="KW-0690">Ribosome biogenesis</keyword>
<dbReference type="InterPro" id="IPR012340">
    <property type="entry name" value="NA-bd_OB-fold"/>
</dbReference>
<dbReference type="InterPro" id="IPR030378">
    <property type="entry name" value="G_CP_dom"/>
</dbReference>
<dbReference type="GO" id="GO:0042274">
    <property type="term" value="P:ribosomal small subunit biogenesis"/>
    <property type="evidence" value="ECO:0007669"/>
    <property type="project" value="UniProtKB-UniRule"/>
</dbReference>
<feature type="binding site" evidence="3">
    <location>
        <position position="295"/>
    </location>
    <ligand>
        <name>Zn(2+)</name>
        <dbReference type="ChEBI" id="CHEBI:29105"/>
    </ligand>
</feature>
<dbReference type="AlphaFoldDB" id="A0A839HRF6"/>
<keyword evidence="3" id="KW-0699">rRNA-binding</keyword>
<evidence type="ECO:0000256" key="1">
    <source>
        <dbReference type="ARBA" id="ARBA00022741"/>
    </source>
</evidence>
<keyword evidence="3" id="KW-0694">RNA-binding</keyword>
<dbReference type="GO" id="GO:0005737">
    <property type="term" value="C:cytoplasm"/>
    <property type="evidence" value="ECO:0007669"/>
    <property type="project" value="UniProtKB-SubCell"/>
</dbReference>
<dbReference type="Proteomes" id="UP000586093">
    <property type="component" value="Unassembled WGS sequence"/>
</dbReference>
<dbReference type="GO" id="GO:0046872">
    <property type="term" value="F:metal ion binding"/>
    <property type="evidence" value="ECO:0007669"/>
    <property type="project" value="UniProtKB-KW"/>
</dbReference>
<dbReference type="PROSITE" id="PS50936">
    <property type="entry name" value="ENGC_GTPASE"/>
    <property type="match status" value="1"/>
</dbReference>
<dbReference type="PROSITE" id="PS51721">
    <property type="entry name" value="G_CP"/>
    <property type="match status" value="1"/>
</dbReference>
<keyword evidence="3" id="KW-0963">Cytoplasm</keyword>
<proteinExistence type="inferred from homology"/>
<dbReference type="GO" id="GO:0005525">
    <property type="term" value="F:GTP binding"/>
    <property type="evidence" value="ECO:0007669"/>
    <property type="project" value="UniProtKB-UniRule"/>
</dbReference>
<keyword evidence="1 3" id="KW-0547">Nucleotide-binding</keyword>
<evidence type="ECO:0000256" key="4">
    <source>
        <dbReference type="SAM" id="MobiDB-lite"/>
    </source>
</evidence>
<dbReference type="GO" id="GO:0019843">
    <property type="term" value="F:rRNA binding"/>
    <property type="evidence" value="ECO:0007669"/>
    <property type="project" value="UniProtKB-KW"/>
</dbReference>
<feature type="domain" description="CP-type G" evidence="6">
    <location>
        <begin position="97"/>
        <end position="270"/>
    </location>
</feature>
<feature type="binding site" evidence="3">
    <location>
        <position position="302"/>
    </location>
    <ligand>
        <name>Zn(2+)</name>
        <dbReference type="ChEBI" id="CHEBI:29105"/>
    </ligand>
</feature>
<keyword evidence="2 3" id="KW-0342">GTP-binding</keyword>
<accession>A0A839HRF6</accession>
<organism evidence="7 8">
    <name type="scientific">Aquariibacter albus</name>
    <dbReference type="NCBI Taxonomy" id="2759899"/>
    <lineage>
        <taxon>Bacteria</taxon>
        <taxon>Pseudomonadati</taxon>
        <taxon>Pseudomonadota</taxon>
        <taxon>Betaproteobacteria</taxon>
        <taxon>Burkholderiales</taxon>
        <taxon>Sphaerotilaceae</taxon>
        <taxon>Aquariibacter</taxon>
    </lineage>
</organism>
<comment type="caution">
    <text evidence="3">Lacks conserved residue(s) required for the propagation of feature annotation.</text>
</comment>
<dbReference type="NCBIfam" id="TIGR00157">
    <property type="entry name" value="ribosome small subunit-dependent GTPase A"/>
    <property type="match status" value="1"/>
</dbReference>
<evidence type="ECO:0000256" key="2">
    <source>
        <dbReference type="ARBA" id="ARBA00023134"/>
    </source>
</evidence>
<comment type="subcellular location">
    <subcellularLocation>
        <location evidence="3">Cytoplasm</location>
    </subcellularLocation>
</comment>
<sequence length="340" mass="36729">MKRARNERGGRPAAAPEDLQEGRVIAGHGRHHSVETAEGHRVLCTSRGKRNEAVVGDRVRWRPTQDGPAGAAEGPEGEVAQGVIEAVAPRRNLFFRQDELRTKSFAANLDHLLVWIAVEPVFSEMQLTRALIAAEAARIPVTLVLNKTELPGADAARARLAPYAAMGYRVIDGALKPRDPARAAGQAEALLARLRPLLGGATLVLGPSGSGKSTLINALLPEAEVLTGEISTALNSGRHTTTHTRWHWLNRVPGTLDGAALIDSPGFQEFGLRHLAPEDLAGFMPDLRQAAEAGCRFHNCSHRHEPGCAVRAALAAGRISPLRHELYQSLREELEAPPRY</sequence>
<dbReference type="InterPro" id="IPR004881">
    <property type="entry name" value="Ribosome_biogen_GTPase_RsgA"/>
</dbReference>
<name>A0A839HRF6_9BURK</name>
<evidence type="ECO:0000313" key="8">
    <source>
        <dbReference type="Proteomes" id="UP000586093"/>
    </source>
</evidence>
<dbReference type="InterPro" id="IPR010914">
    <property type="entry name" value="RsgA_GTPase_dom"/>
</dbReference>
<keyword evidence="3" id="KW-0862">Zinc</keyword>
<dbReference type="RefSeq" id="WP_182662574.1">
    <property type="nucleotide sequence ID" value="NZ_JACIVI010000001.1"/>
</dbReference>
<dbReference type="Gene3D" id="3.40.50.300">
    <property type="entry name" value="P-loop containing nucleotide triphosphate hydrolases"/>
    <property type="match status" value="1"/>
</dbReference>
<feature type="region of interest" description="Disordered" evidence="4">
    <location>
        <begin position="1"/>
        <end position="37"/>
    </location>
</feature>
<evidence type="ECO:0000313" key="7">
    <source>
        <dbReference type="EMBL" id="MBB1161641.1"/>
    </source>
</evidence>
<gene>
    <name evidence="3 7" type="primary">rsgA</name>
    <name evidence="7" type="ORF">H4F90_06575</name>
</gene>
<dbReference type="InterPro" id="IPR027417">
    <property type="entry name" value="P-loop_NTPase"/>
</dbReference>
<dbReference type="GO" id="GO:0003924">
    <property type="term" value="F:GTPase activity"/>
    <property type="evidence" value="ECO:0007669"/>
    <property type="project" value="UniProtKB-UniRule"/>
</dbReference>
<evidence type="ECO:0000256" key="3">
    <source>
        <dbReference type="HAMAP-Rule" id="MF_01820"/>
    </source>
</evidence>
<keyword evidence="3" id="KW-0479">Metal-binding</keyword>
<feature type="domain" description="EngC GTPase" evidence="5">
    <location>
        <begin position="107"/>
        <end position="268"/>
    </location>
</feature>
<comment type="similarity">
    <text evidence="3">Belongs to the TRAFAC class YlqF/YawG GTPase family. RsgA subfamily.</text>
</comment>
<dbReference type="EC" id="3.6.1.-" evidence="3"/>
<reference evidence="7 8" key="1">
    <citation type="submission" date="2020-08" db="EMBL/GenBank/DDBJ databases">
        <title>Aquariorum lacteus gen. nov., sp. nov., a new member of the family Comamonadaceae, isolated from freshwater aquarium.</title>
        <authorList>
            <person name="Chun S.-J."/>
        </authorList>
    </citation>
    <scope>NUCLEOTIDE SEQUENCE [LARGE SCALE GENOMIC DNA]</scope>
    <source>
        <strain evidence="7 8">SJAQ100</strain>
    </source>
</reference>
<protein>
    <recommendedName>
        <fullName evidence="3">Small ribosomal subunit biogenesis GTPase RsgA</fullName>
        <ecNumber evidence="3">3.6.1.-</ecNumber>
    </recommendedName>
</protein>
<feature type="binding site" evidence="3">
    <location>
        <begin position="206"/>
        <end position="214"/>
    </location>
    <ligand>
        <name>GTP</name>
        <dbReference type="ChEBI" id="CHEBI:37565"/>
    </ligand>
</feature>
<dbReference type="CDD" id="cd01854">
    <property type="entry name" value="YjeQ_EngC"/>
    <property type="match status" value="1"/>
</dbReference>
<feature type="binding site" evidence="3">
    <location>
        <position position="308"/>
    </location>
    <ligand>
        <name>Zn(2+)</name>
        <dbReference type="ChEBI" id="CHEBI:29105"/>
    </ligand>
</feature>
<keyword evidence="3" id="KW-0378">Hydrolase</keyword>
<comment type="caution">
    <text evidence="7">The sequence shown here is derived from an EMBL/GenBank/DDBJ whole genome shotgun (WGS) entry which is preliminary data.</text>
</comment>
<dbReference type="Gene3D" id="1.10.40.50">
    <property type="entry name" value="Probable gtpase engc, domain 3"/>
    <property type="match status" value="1"/>
</dbReference>
<feature type="compositionally biased region" description="Basic and acidic residues" evidence="4">
    <location>
        <begin position="1"/>
        <end position="10"/>
    </location>
</feature>
<dbReference type="SUPFAM" id="SSF52540">
    <property type="entry name" value="P-loop containing nucleoside triphosphate hydrolases"/>
    <property type="match status" value="1"/>
</dbReference>
<evidence type="ECO:0000259" key="6">
    <source>
        <dbReference type="PROSITE" id="PS51721"/>
    </source>
</evidence>
<keyword evidence="8" id="KW-1185">Reference proteome</keyword>
<feature type="binding site" evidence="3">
    <location>
        <position position="300"/>
    </location>
    <ligand>
        <name>Zn(2+)</name>
        <dbReference type="ChEBI" id="CHEBI:29105"/>
    </ligand>
</feature>
<dbReference type="Pfam" id="PF03193">
    <property type="entry name" value="RsgA_GTPase"/>
    <property type="match status" value="1"/>
</dbReference>
<dbReference type="PANTHER" id="PTHR32120:SF11">
    <property type="entry name" value="SMALL RIBOSOMAL SUBUNIT BIOGENESIS GTPASE RSGA 1, MITOCHONDRIAL-RELATED"/>
    <property type="match status" value="1"/>
</dbReference>
<evidence type="ECO:0000259" key="5">
    <source>
        <dbReference type="PROSITE" id="PS50936"/>
    </source>
</evidence>
<dbReference type="HAMAP" id="MF_01820">
    <property type="entry name" value="GTPase_RsgA"/>
    <property type="match status" value="1"/>
</dbReference>
<dbReference type="PANTHER" id="PTHR32120">
    <property type="entry name" value="SMALL RIBOSOMAL SUBUNIT BIOGENESIS GTPASE RSGA"/>
    <property type="match status" value="1"/>
</dbReference>
<comment type="cofactor">
    <cofactor evidence="3">
        <name>Zn(2+)</name>
        <dbReference type="ChEBI" id="CHEBI:29105"/>
    </cofactor>
    <text evidence="3">Binds 1 zinc ion per subunit.</text>
</comment>
<dbReference type="EMBL" id="JACIVI010000001">
    <property type="protein sequence ID" value="MBB1161641.1"/>
    <property type="molecule type" value="Genomic_DNA"/>
</dbReference>
<comment type="subunit">
    <text evidence="3">Monomer. Associates with 30S ribosomal subunit, binds 16S rRNA.</text>
</comment>
<comment type="function">
    <text evidence="3">One of several proteins that assist in the late maturation steps of the functional core of the 30S ribosomal subunit. Helps release RbfA from mature subunits. May play a role in the assembly of ribosomal proteins into the subunit. Circularly permuted GTPase that catalyzes slow GTP hydrolysis, GTPase activity is stimulated by the 30S ribosomal subunit.</text>
</comment>
<dbReference type="Gene3D" id="2.40.50.140">
    <property type="entry name" value="Nucleic acid-binding proteins"/>
    <property type="match status" value="1"/>
</dbReference>